<dbReference type="PANTHER" id="PTHR33525">
    <property type="match status" value="1"/>
</dbReference>
<evidence type="ECO:0000313" key="3">
    <source>
        <dbReference type="Proteomes" id="UP000233256"/>
    </source>
</evidence>
<dbReference type="NCBIfam" id="TIGR00277">
    <property type="entry name" value="HDIG"/>
    <property type="match status" value="1"/>
</dbReference>
<sequence length="345" mass="38472">MPIIYISKNSDWSGSYSATSIISHLKRVLLRRDVLAASVRIRKFRTVRDRIEQAVARSVRALPLASESIKVLSDIRSLDDSMDRRAILIDAAISDPGLAAWIFRHTSTSGMKGAVISSTIMKSSLNSKNFAEDVMSSTKCIDPLQCSYHLDELEKVLTHSRKVAIACRIMAEHIGMDPESISEVTMAGLLHDIGQLVLLALEMILEHHREKELLAPWARKLICESFMVEGHFSGELADHVTLGARFGKIWGFPRFINDIIAHHHNPLSSSEYPLQSTIVFMANFLILDLPSVNWDTFFNRNLMELVGLDSNRIRTLKQLIDNSIQKAGASPFPAKNSKTATAGSH</sequence>
<dbReference type="InterPro" id="IPR003607">
    <property type="entry name" value="HD/PDEase_dom"/>
</dbReference>
<accession>A0A2N1PIN2</accession>
<dbReference type="PANTHER" id="PTHR33525:SF3">
    <property type="entry name" value="RIBONUCLEASE Y"/>
    <property type="match status" value="1"/>
</dbReference>
<dbReference type="InterPro" id="IPR006675">
    <property type="entry name" value="HDIG_dom"/>
</dbReference>
<dbReference type="AlphaFoldDB" id="A0A2N1PIN2"/>
<dbReference type="Gene3D" id="1.10.3210.10">
    <property type="entry name" value="Hypothetical protein af1432"/>
    <property type="match status" value="1"/>
</dbReference>
<evidence type="ECO:0000313" key="2">
    <source>
        <dbReference type="EMBL" id="PKK88208.1"/>
    </source>
</evidence>
<evidence type="ECO:0000259" key="1">
    <source>
        <dbReference type="Pfam" id="PF08668"/>
    </source>
</evidence>
<reference evidence="2 3" key="1">
    <citation type="journal article" date="2017" name="ISME J.">
        <title>Potential for microbial H2 and metal transformations associated with novel bacteria and archaea in deep terrestrial subsurface sediments.</title>
        <authorList>
            <person name="Hernsdorf A.W."/>
            <person name="Amano Y."/>
            <person name="Miyakawa K."/>
            <person name="Ise K."/>
            <person name="Suzuki Y."/>
            <person name="Anantharaman K."/>
            <person name="Probst A."/>
            <person name="Burstein D."/>
            <person name="Thomas B.C."/>
            <person name="Banfield J.F."/>
        </authorList>
    </citation>
    <scope>NUCLEOTIDE SEQUENCE [LARGE SCALE GENOMIC DNA]</scope>
    <source>
        <strain evidence="2">HGW-Wallbacteria-1</strain>
    </source>
</reference>
<feature type="domain" description="HDOD" evidence="1">
    <location>
        <begin position="150"/>
        <end position="266"/>
    </location>
</feature>
<dbReference type="CDD" id="cd00077">
    <property type="entry name" value="HDc"/>
    <property type="match status" value="1"/>
</dbReference>
<gene>
    <name evidence="2" type="ORF">CVV64_19830</name>
</gene>
<protein>
    <recommendedName>
        <fullName evidence="1">HDOD domain-containing protein</fullName>
    </recommendedName>
</protein>
<dbReference type="Proteomes" id="UP000233256">
    <property type="component" value="Unassembled WGS sequence"/>
</dbReference>
<dbReference type="InterPro" id="IPR013976">
    <property type="entry name" value="HDOD"/>
</dbReference>
<organism evidence="2 3">
    <name type="scientific">Candidatus Wallbacteria bacterium HGW-Wallbacteria-1</name>
    <dbReference type="NCBI Taxonomy" id="2013854"/>
    <lineage>
        <taxon>Bacteria</taxon>
        <taxon>Candidatus Walliibacteriota</taxon>
    </lineage>
</organism>
<dbReference type="InterPro" id="IPR052340">
    <property type="entry name" value="RNase_Y/CdgJ"/>
</dbReference>
<comment type="caution">
    <text evidence="2">The sequence shown here is derived from an EMBL/GenBank/DDBJ whole genome shotgun (WGS) entry which is preliminary data.</text>
</comment>
<proteinExistence type="predicted"/>
<dbReference type="EMBL" id="PGXC01000058">
    <property type="protein sequence ID" value="PKK88208.1"/>
    <property type="molecule type" value="Genomic_DNA"/>
</dbReference>
<name>A0A2N1PIN2_9BACT</name>
<dbReference type="Pfam" id="PF08668">
    <property type="entry name" value="HDOD"/>
    <property type="match status" value="1"/>
</dbReference>
<dbReference type="SUPFAM" id="SSF109604">
    <property type="entry name" value="HD-domain/PDEase-like"/>
    <property type="match status" value="1"/>
</dbReference>